<evidence type="ECO:0000313" key="4">
    <source>
        <dbReference type="Proteomes" id="UP000198816"/>
    </source>
</evidence>
<reference evidence="4" key="1">
    <citation type="submission" date="2016-10" db="EMBL/GenBank/DDBJ databases">
        <authorList>
            <person name="Varghese N."/>
            <person name="Submissions S."/>
        </authorList>
    </citation>
    <scope>NUCLEOTIDE SEQUENCE [LARGE SCALE GENOMIC DNA]</scope>
    <source>
        <strain evidence="4">DSM 217</strain>
    </source>
</reference>
<accession>A0A1H2PZ40</accession>
<dbReference type="STRING" id="1058.SAMN05421783_1019"/>
<dbReference type="SUPFAM" id="SSF46689">
    <property type="entry name" value="Homeodomain-like"/>
    <property type="match status" value="1"/>
</dbReference>
<name>A0A1H2PZ40_THIRO</name>
<dbReference type="GO" id="GO:0003676">
    <property type="term" value="F:nucleic acid binding"/>
    <property type="evidence" value="ECO:0007669"/>
    <property type="project" value="InterPro"/>
</dbReference>
<protein>
    <submittedName>
        <fullName evidence="3">Transposase</fullName>
    </submittedName>
</protein>
<dbReference type="InterPro" id="IPR038717">
    <property type="entry name" value="Tc1-like_DDE_dom"/>
</dbReference>
<dbReference type="InterPro" id="IPR047655">
    <property type="entry name" value="Transpos_IS630-like"/>
</dbReference>
<feature type="domain" description="Winged helix-turn helix" evidence="2">
    <location>
        <begin position="98"/>
        <end position="156"/>
    </location>
</feature>
<dbReference type="OrthoDB" id="9813816at2"/>
<dbReference type="PANTHER" id="PTHR46564:SF1">
    <property type="entry name" value="TRANSPOSASE"/>
    <property type="match status" value="1"/>
</dbReference>
<dbReference type="EMBL" id="FNNZ01000001">
    <property type="protein sequence ID" value="SDW00135.1"/>
    <property type="molecule type" value="Genomic_DNA"/>
</dbReference>
<evidence type="ECO:0000313" key="3">
    <source>
        <dbReference type="EMBL" id="SDW00135.1"/>
    </source>
</evidence>
<dbReference type="Pfam" id="PF13551">
    <property type="entry name" value="HTH_29"/>
    <property type="match status" value="1"/>
</dbReference>
<dbReference type="Pfam" id="PF13592">
    <property type="entry name" value="HTH_33"/>
    <property type="match status" value="1"/>
</dbReference>
<dbReference type="InterPro" id="IPR009057">
    <property type="entry name" value="Homeodomain-like_sf"/>
</dbReference>
<dbReference type="InterPro" id="IPR036397">
    <property type="entry name" value="RNaseH_sf"/>
</dbReference>
<dbReference type="PANTHER" id="PTHR46564">
    <property type="entry name" value="TRANSPOSASE"/>
    <property type="match status" value="1"/>
</dbReference>
<dbReference type="NCBIfam" id="NF033545">
    <property type="entry name" value="transpos_IS630"/>
    <property type="match status" value="1"/>
</dbReference>
<feature type="domain" description="Tc1-like transposase DDE" evidence="1">
    <location>
        <begin position="169"/>
        <end position="310"/>
    </location>
</feature>
<sequence length="341" mass="39246">MVDYRLTSEELTQLRAAHRRTRDQREADRIKAVILLASGWRAEDIAEALLVDPNTVRTHFKRYRGGGLEELLKVEYRGSDVQLSETQLDRLDLHLQEHLYLSAKDIAAWVQTECGVTYTPGGMTALLHRLGFVYKKPKLVPGKADPEAQRAFLAKYEELKKNKGPNDVIVFMDAVHPQHNPVLGYGWIKRGKDHEVRSNSGRQRLNINGAIDLERMAPVVRYDDTINADSTIALFDQLLLAYAYAACIYVICDNARYYRSKAVQAYLEDSRITLVFLPPYAPNLNPIERLWKLFKKTTLYNRYYESFGDFRSACEGFFNNSHLYRDQMRSLLTENFAIVGE</sequence>
<dbReference type="SUPFAM" id="SSF53098">
    <property type="entry name" value="Ribonuclease H-like"/>
    <property type="match status" value="1"/>
</dbReference>
<dbReference type="InterPro" id="IPR025959">
    <property type="entry name" value="Winged_HTH_dom"/>
</dbReference>
<dbReference type="InterPro" id="IPR012337">
    <property type="entry name" value="RNaseH-like_sf"/>
</dbReference>
<dbReference type="Proteomes" id="UP000198816">
    <property type="component" value="Unassembled WGS sequence"/>
</dbReference>
<evidence type="ECO:0000259" key="2">
    <source>
        <dbReference type="Pfam" id="PF13592"/>
    </source>
</evidence>
<dbReference type="Gene3D" id="3.30.420.10">
    <property type="entry name" value="Ribonuclease H-like superfamily/Ribonuclease H"/>
    <property type="match status" value="1"/>
</dbReference>
<gene>
    <name evidence="3" type="ORF">SAMN05421783_1019</name>
</gene>
<dbReference type="AlphaFoldDB" id="A0A1H2PZ40"/>
<organism evidence="3 4">
    <name type="scientific">Thiocapsa roseopersicina</name>
    <dbReference type="NCBI Taxonomy" id="1058"/>
    <lineage>
        <taxon>Bacteria</taxon>
        <taxon>Pseudomonadati</taxon>
        <taxon>Pseudomonadota</taxon>
        <taxon>Gammaproteobacteria</taxon>
        <taxon>Chromatiales</taxon>
        <taxon>Chromatiaceae</taxon>
        <taxon>Thiocapsa</taxon>
    </lineage>
</organism>
<evidence type="ECO:0000259" key="1">
    <source>
        <dbReference type="Pfam" id="PF13358"/>
    </source>
</evidence>
<proteinExistence type="predicted"/>
<dbReference type="Pfam" id="PF13358">
    <property type="entry name" value="DDE_3"/>
    <property type="match status" value="1"/>
</dbReference>
<keyword evidence="4" id="KW-1185">Reference proteome</keyword>